<proteinExistence type="predicted"/>
<accession>A0A0A9B2B3</accession>
<evidence type="ECO:0000313" key="1">
    <source>
        <dbReference type="EMBL" id="JAD57511.1"/>
    </source>
</evidence>
<organism evidence="1">
    <name type="scientific">Arundo donax</name>
    <name type="common">Giant reed</name>
    <name type="synonym">Donax arundinaceus</name>
    <dbReference type="NCBI Taxonomy" id="35708"/>
    <lineage>
        <taxon>Eukaryota</taxon>
        <taxon>Viridiplantae</taxon>
        <taxon>Streptophyta</taxon>
        <taxon>Embryophyta</taxon>
        <taxon>Tracheophyta</taxon>
        <taxon>Spermatophyta</taxon>
        <taxon>Magnoliopsida</taxon>
        <taxon>Liliopsida</taxon>
        <taxon>Poales</taxon>
        <taxon>Poaceae</taxon>
        <taxon>PACMAD clade</taxon>
        <taxon>Arundinoideae</taxon>
        <taxon>Arundineae</taxon>
        <taxon>Arundo</taxon>
    </lineage>
</organism>
<reference evidence="1" key="2">
    <citation type="journal article" date="2015" name="Data Brief">
        <title>Shoot transcriptome of the giant reed, Arundo donax.</title>
        <authorList>
            <person name="Barrero R.A."/>
            <person name="Guerrero F.D."/>
            <person name="Moolhuijzen P."/>
            <person name="Goolsby J.A."/>
            <person name="Tidwell J."/>
            <person name="Bellgard S.E."/>
            <person name="Bellgard M.I."/>
        </authorList>
    </citation>
    <scope>NUCLEOTIDE SEQUENCE</scope>
    <source>
        <tissue evidence="1">Shoot tissue taken approximately 20 cm above the soil surface</tissue>
    </source>
</reference>
<reference evidence="1" key="1">
    <citation type="submission" date="2014-09" db="EMBL/GenBank/DDBJ databases">
        <authorList>
            <person name="Magalhaes I.L.F."/>
            <person name="Oliveira U."/>
            <person name="Santos F.R."/>
            <person name="Vidigal T.H.D.A."/>
            <person name="Brescovit A.D."/>
            <person name="Santos A.J."/>
        </authorList>
    </citation>
    <scope>NUCLEOTIDE SEQUENCE</scope>
    <source>
        <tissue evidence="1">Shoot tissue taken approximately 20 cm above the soil surface</tissue>
    </source>
</reference>
<sequence length="34" mass="3996">MRVFVDIWELTRLSLWNAGTTRKLGNCSKKKQQS</sequence>
<dbReference type="EMBL" id="GBRH01240384">
    <property type="protein sequence ID" value="JAD57511.1"/>
    <property type="molecule type" value="Transcribed_RNA"/>
</dbReference>
<dbReference type="AlphaFoldDB" id="A0A0A9B2B3"/>
<name>A0A0A9B2B3_ARUDO</name>
<protein>
    <submittedName>
        <fullName evidence="1">Uncharacterized protein</fullName>
    </submittedName>
</protein>